<evidence type="ECO:0000313" key="2">
    <source>
        <dbReference type="Proteomes" id="UP000299102"/>
    </source>
</evidence>
<dbReference type="AlphaFoldDB" id="A0A4C1W2F9"/>
<name>A0A4C1W2F9_EUMVA</name>
<reference evidence="1 2" key="1">
    <citation type="journal article" date="2019" name="Commun. Biol.">
        <title>The bagworm genome reveals a unique fibroin gene that provides high tensile strength.</title>
        <authorList>
            <person name="Kono N."/>
            <person name="Nakamura H."/>
            <person name="Ohtoshi R."/>
            <person name="Tomita M."/>
            <person name="Numata K."/>
            <person name="Arakawa K."/>
        </authorList>
    </citation>
    <scope>NUCLEOTIDE SEQUENCE [LARGE SCALE GENOMIC DNA]</scope>
</reference>
<comment type="caution">
    <text evidence="1">The sequence shown here is derived from an EMBL/GenBank/DDBJ whole genome shotgun (WGS) entry which is preliminary data.</text>
</comment>
<keyword evidence="2" id="KW-1185">Reference proteome</keyword>
<dbReference type="Proteomes" id="UP000299102">
    <property type="component" value="Unassembled WGS sequence"/>
</dbReference>
<accession>A0A4C1W2F9</accession>
<gene>
    <name evidence="1" type="ORF">EVAR_44197_1</name>
</gene>
<dbReference type="EMBL" id="BGZK01000456">
    <property type="protein sequence ID" value="GBP44669.1"/>
    <property type="molecule type" value="Genomic_DNA"/>
</dbReference>
<evidence type="ECO:0000313" key="1">
    <source>
        <dbReference type="EMBL" id="GBP44669.1"/>
    </source>
</evidence>
<proteinExistence type="predicted"/>
<protein>
    <submittedName>
        <fullName evidence="1">Uncharacterized protein</fullName>
    </submittedName>
</protein>
<sequence length="69" mass="7212">MARSALAARRTGTQAGTFIDCDIFVETKKEIANKTGSNTCCIKQTTATKLAPVAEAGELLSQVTLPVVA</sequence>
<organism evidence="1 2">
    <name type="scientific">Eumeta variegata</name>
    <name type="common">Bagworm moth</name>
    <name type="synonym">Eumeta japonica</name>
    <dbReference type="NCBI Taxonomy" id="151549"/>
    <lineage>
        <taxon>Eukaryota</taxon>
        <taxon>Metazoa</taxon>
        <taxon>Ecdysozoa</taxon>
        <taxon>Arthropoda</taxon>
        <taxon>Hexapoda</taxon>
        <taxon>Insecta</taxon>
        <taxon>Pterygota</taxon>
        <taxon>Neoptera</taxon>
        <taxon>Endopterygota</taxon>
        <taxon>Lepidoptera</taxon>
        <taxon>Glossata</taxon>
        <taxon>Ditrysia</taxon>
        <taxon>Tineoidea</taxon>
        <taxon>Psychidae</taxon>
        <taxon>Oiketicinae</taxon>
        <taxon>Eumeta</taxon>
    </lineage>
</organism>